<dbReference type="PATRIC" id="fig|336831.14.peg.47"/>
<dbReference type="OrthoDB" id="6267605at2"/>
<reference evidence="1 2" key="1">
    <citation type="submission" date="2015-03" db="EMBL/GenBank/DDBJ databases">
        <title>Draft genome sequences of two protease-producing strains of Arsukibacterium isolated from two cold and alkaline environments.</title>
        <authorList>
            <person name="Lylloff J.E."/>
            <person name="Skov L.B."/>
            <person name="Jepsen M."/>
            <person name="Hallin P.F."/>
            <person name="Sorensen S.J."/>
            <person name="Stougaard P."/>
            <person name="Glaring M.A."/>
        </authorList>
    </citation>
    <scope>NUCLEOTIDE SEQUENCE [LARGE SCALE GENOMIC DNA]</scope>
    <source>
        <strain evidence="1 2">GCM72</strain>
    </source>
</reference>
<gene>
    <name evidence="1" type="ORF">WG68_15420</name>
</gene>
<dbReference type="EMBL" id="LAHO01000016">
    <property type="protein sequence ID" value="KKO44442.1"/>
    <property type="molecule type" value="Genomic_DNA"/>
</dbReference>
<evidence type="ECO:0000313" key="1">
    <source>
        <dbReference type="EMBL" id="KKO44442.1"/>
    </source>
</evidence>
<sequence>MTERFIELKSQQLVYYVSRFLRGRLAHSELHLFVWDTLEEWSQFQMRAGAPGSLREWVFWHLLHELEFWSAHSLRHNRQLRRNIQDCLCFLRGKGHCPLDCIGVRP</sequence>
<dbReference type="RefSeq" id="WP_046558621.1">
    <property type="nucleotide sequence ID" value="NZ_LAHO01000016.1"/>
</dbReference>
<evidence type="ECO:0000313" key="2">
    <source>
        <dbReference type="Proteomes" id="UP000034228"/>
    </source>
</evidence>
<name>A0A0M2V0Q6_9GAMM</name>
<dbReference type="AlphaFoldDB" id="A0A0M2V0Q6"/>
<comment type="caution">
    <text evidence="1">The sequence shown here is derived from an EMBL/GenBank/DDBJ whole genome shotgun (WGS) entry which is preliminary data.</text>
</comment>
<dbReference type="STRING" id="336831.WG68_15420"/>
<organism evidence="1 2">
    <name type="scientific">Arsukibacterium ikkense</name>
    <dbReference type="NCBI Taxonomy" id="336831"/>
    <lineage>
        <taxon>Bacteria</taxon>
        <taxon>Pseudomonadati</taxon>
        <taxon>Pseudomonadota</taxon>
        <taxon>Gammaproteobacteria</taxon>
        <taxon>Chromatiales</taxon>
        <taxon>Chromatiaceae</taxon>
        <taxon>Arsukibacterium</taxon>
    </lineage>
</organism>
<proteinExistence type="predicted"/>
<dbReference type="Proteomes" id="UP000034228">
    <property type="component" value="Unassembled WGS sequence"/>
</dbReference>
<keyword evidence="2" id="KW-1185">Reference proteome</keyword>
<protein>
    <submittedName>
        <fullName evidence="1">Uncharacterized protein</fullName>
    </submittedName>
</protein>
<accession>A0A0M2V0Q6</accession>